<dbReference type="Proteomes" id="UP000192743">
    <property type="component" value="Chromosome"/>
</dbReference>
<evidence type="ECO:0008006" key="4">
    <source>
        <dbReference type="Google" id="ProtNLM"/>
    </source>
</evidence>
<dbReference type="RefSeq" id="WP_069356480.1">
    <property type="nucleotide sequence ID" value="NZ_CP015250.1"/>
</dbReference>
<dbReference type="GO" id="GO:0006629">
    <property type="term" value="P:lipid metabolic process"/>
    <property type="evidence" value="ECO:0007669"/>
    <property type="project" value="InterPro"/>
</dbReference>
<dbReference type="InterPro" id="IPR029058">
    <property type="entry name" value="AB_hydrolase_fold"/>
</dbReference>
<dbReference type="Gene3D" id="3.40.50.1820">
    <property type="entry name" value="alpha/beta hydrolase"/>
    <property type="match status" value="1"/>
</dbReference>
<gene>
    <name evidence="2" type="ORF">BTI247_54840</name>
</gene>
<evidence type="ECO:0000313" key="3">
    <source>
        <dbReference type="Proteomes" id="UP000192743"/>
    </source>
</evidence>
<sequence length="323" mass="37175">MVITVGYYSPFRKNQNATSFKEIMYARERATLPKKEFSNDTEESQTSVQEGDKGSGNQVQPEESPSLPNRIQIVEQKNNCQNEEDHFILEEQSDTPSFVNQLLYMAENAYYNKEIDSESPGAWKLYKKYTNPGTSFTAYVYRKRYYTEIESELYDYTFSFRGTADTLDYIEDVLQVVGNVGGLQAEDAVNYMRNLISKDAKLIHNVYFTGHSLGGYLAQWVQSEIIDQSLFQSNNTFTITFNAPGLSPFIFPVISPYQAKVMGKIIRDKVKKYDNYIHNYRIKQDSISLWGDNLGKVYSYSAKGLGDIGYYHNLDRFKELSLT</sequence>
<dbReference type="EMBL" id="CP015250">
    <property type="protein sequence ID" value="AOM13820.1"/>
    <property type="molecule type" value="Genomic_DNA"/>
</dbReference>
<dbReference type="AlphaFoldDB" id="A0A9W3XBF8"/>
<reference evidence="2 3" key="1">
    <citation type="submission" date="2016-02" db="EMBL/GenBank/DDBJ databases">
        <title>Comparative analysis of three nematocidal Bacillus thuringiensis strains.</title>
        <authorList>
            <person name="Hollensteiner J."/>
            <person name="Kloesener M."/>
            <person name="Bunk B."/>
            <person name="Sproeer C."/>
            <person name="Rosenstiel P."/>
            <person name="Schulte-Iserlohe R."/>
            <person name="Schulenburg H."/>
            <person name="Liesegang H."/>
        </authorList>
    </citation>
    <scope>NUCLEOTIDE SEQUENCE [LARGE SCALE GENOMIC DNA]</scope>
    <source>
        <strain evidence="2 3">Bt18247</strain>
    </source>
</reference>
<organism evidence="2 3">
    <name type="scientific">Bacillus thuringiensis Bt18247</name>
    <dbReference type="NCBI Taxonomy" id="1423143"/>
    <lineage>
        <taxon>Bacteria</taxon>
        <taxon>Bacillati</taxon>
        <taxon>Bacillota</taxon>
        <taxon>Bacilli</taxon>
        <taxon>Bacillales</taxon>
        <taxon>Bacillaceae</taxon>
        <taxon>Bacillus</taxon>
        <taxon>Bacillus cereus group</taxon>
    </lineage>
</organism>
<protein>
    <recommendedName>
        <fullName evidence="4">Fungal lipase-like domain-containing protein</fullName>
    </recommendedName>
</protein>
<feature type="compositionally biased region" description="Polar residues" evidence="1">
    <location>
        <begin position="44"/>
        <end position="68"/>
    </location>
</feature>
<evidence type="ECO:0000256" key="1">
    <source>
        <dbReference type="SAM" id="MobiDB-lite"/>
    </source>
</evidence>
<feature type="region of interest" description="Disordered" evidence="1">
    <location>
        <begin position="31"/>
        <end position="68"/>
    </location>
</feature>
<evidence type="ECO:0000313" key="2">
    <source>
        <dbReference type="EMBL" id="AOM13820.1"/>
    </source>
</evidence>
<dbReference type="SUPFAM" id="SSF53474">
    <property type="entry name" value="alpha/beta-Hydrolases"/>
    <property type="match status" value="1"/>
</dbReference>
<proteinExistence type="predicted"/>
<dbReference type="Pfam" id="PF26363">
    <property type="entry name" value="Phospholipase-like"/>
    <property type="match status" value="1"/>
</dbReference>
<name>A0A9W3XBF8_BACTU</name>
<accession>A0A9W3XBF8</accession>